<keyword evidence="2" id="KW-1185">Reference proteome</keyword>
<evidence type="ECO:0000313" key="2">
    <source>
        <dbReference type="Proteomes" id="UP001195483"/>
    </source>
</evidence>
<name>A0AAE0SKJ6_9BIVA</name>
<reference evidence="1" key="3">
    <citation type="submission" date="2023-05" db="EMBL/GenBank/DDBJ databases">
        <authorList>
            <person name="Smith C.H."/>
        </authorList>
    </citation>
    <scope>NUCLEOTIDE SEQUENCE</scope>
    <source>
        <strain evidence="1">CHS0354</strain>
        <tissue evidence="1">Mantle</tissue>
    </source>
</reference>
<sequence>MQLSGLQHFPNLFLLSIPDAKLVGNVTDFKSKVLDGVDAKTPDLFILDIGSDDVGKGVNIFT</sequence>
<comment type="caution">
    <text evidence="1">The sequence shown here is derived from an EMBL/GenBank/DDBJ whole genome shotgun (WGS) entry which is preliminary data.</text>
</comment>
<dbReference type="Proteomes" id="UP001195483">
    <property type="component" value="Unassembled WGS sequence"/>
</dbReference>
<feature type="non-terminal residue" evidence="1">
    <location>
        <position position="62"/>
    </location>
</feature>
<reference evidence="1" key="2">
    <citation type="journal article" date="2021" name="Genome Biol. Evol.">
        <title>Developing a high-quality reference genome for a parasitic bivalve with doubly uniparental inheritance (Bivalvia: Unionida).</title>
        <authorList>
            <person name="Smith C.H."/>
        </authorList>
    </citation>
    <scope>NUCLEOTIDE SEQUENCE</scope>
    <source>
        <strain evidence="1">CHS0354</strain>
        <tissue evidence="1">Mantle</tissue>
    </source>
</reference>
<accession>A0AAE0SKJ6</accession>
<organism evidence="1 2">
    <name type="scientific">Potamilus streckersoni</name>
    <dbReference type="NCBI Taxonomy" id="2493646"/>
    <lineage>
        <taxon>Eukaryota</taxon>
        <taxon>Metazoa</taxon>
        <taxon>Spiralia</taxon>
        <taxon>Lophotrochozoa</taxon>
        <taxon>Mollusca</taxon>
        <taxon>Bivalvia</taxon>
        <taxon>Autobranchia</taxon>
        <taxon>Heteroconchia</taxon>
        <taxon>Palaeoheterodonta</taxon>
        <taxon>Unionida</taxon>
        <taxon>Unionoidea</taxon>
        <taxon>Unionidae</taxon>
        <taxon>Ambleminae</taxon>
        <taxon>Lampsilini</taxon>
        <taxon>Potamilus</taxon>
    </lineage>
</organism>
<gene>
    <name evidence="1" type="ORF">CHS0354_013555</name>
</gene>
<dbReference type="AlphaFoldDB" id="A0AAE0SKJ6"/>
<proteinExistence type="predicted"/>
<protein>
    <submittedName>
        <fullName evidence="1">Uncharacterized protein</fullName>
    </submittedName>
</protein>
<reference evidence="1" key="1">
    <citation type="journal article" date="2021" name="Genome Biol. Evol.">
        <title>A High-Quality Reference Genome for a Parasitic Bivalve with Doubly Uniparental Inheritance (Bivalvia: Unionida).</title>
        <authorList>
            <person name="Smith C.H."/>
        </authorList>
    </citation>
    <scope>NUCLEOTIDE SEQUENCE</scope>
    <source>
        <strain evidence="1">CHS0354</strain>
    </source>
</reference>
<evidence type="ECO:0000313" key="1">
    <source>
        <dbReference type="EMBL" id="KAK3593660.1"/>
    </source>
</evidence>
<dbReference type="EMBL" id="JAEAOA010000822">
    <property type="protein sequence ID" value="KAK3593660.1"/>
    <property type="molecule type" value="Genomic_DNA"/>
</dbReference>